<evidence type="ECO:0000313" key="3">
    <source>
        <dbReference type="Proteomes" id="UP000076096"/>
    </source>
</evidence>
<dbReference type="STRING" id="1783515.A4E84_09990"/>
<dbReference type="InterPro" id="IPR045794">
    <property type="entry name" value="Trypco1"/>
</dbReference>
<dbReference type="AlphaFoldDB" id="A0A143BX35"/>
<name>A0A143BX35_9ACTN</name>
<gene>
    <name evidence="2" type="ORF">A4E84_09990</name>
</gene>
<evidence type="ECO:0000313" key="2">
    <source>
        <dbReference type="EMBL" id="AMW09808.1"/>
    </source>
</evidence>
<dbReference type="EMBL" id="CP015098">
    <property type="protein sequence ID" value="AMW09808.1"/>
    <property type="molecule type" value="Genomic_DNA"/>
</dbReference>
<dbReference type="Proteomes" id="UP000076096">
    <property type="component" value="Chromosome"/>
</dbReference>
<protein>
    <recommendedName>
        <fullName evidence="1">Trypsin-co-occurring domain-containing protein</fullName>
    </recommendedName>
</protein>
<feature type="domain" description="Trypsin-co-occurring" evidence="1">
    <location>
        <begin position="3"/>
        <end position="69"/>
    </location>
</feature>
<proteinExistence type="predicted"/>
<dbReference type="NCBIfam" id="NF041216">
    <property type="entry name" value="CU044_2847_fam"/>
    <property type="match status" value="1"/>
</dbReference>
<reference evidence="3" key="1">
    <citation type="submission" date="2016-04" db="EMBL/GenBank/DDBJ databases">
        <authorList>
            <person name="Zhang B."/>
        </authorList>
    </citation>
    <scope>NUCLEOTIDE SEQUENCE [LARGE SCALE GENOMIC DNA]</scope>
    <source>
        <strain evidence="3">S10</strain>
    </source>
</reference>
<keyword evidence="3" id="KW-1185">Reference proteome</keyword>
<evidence type="ECO:0000259" key="1">
    <source>
        <dbReference type="Pfam" id="PF19493"/>
    </source>
</evidence>
<dbReference type="Pfam" id="PF19493">
    <property type="entry name" value="Trypco1"/>
    <property type="match status" value="1"/>
</dbReference>
<sequence length="71" mass="7429">MMARAEGTFESAMGVIRTVSRSVATQVEEFVHKPDVLVVEFGVELSAQAGAFVSAAGASAQLKVSLTWNAS</sequence>
<organism evidence="2 3">
    <name type="scientific">Streptomyces qaidamensis</name>
    <dbReference type="NCBI Taxonomy" id="1783515"/>
    <lineage>
        <taxon>Bacteria</taxon>
        <taxon>Bacillati</taxon>
        <taxon>Actinomycetota</taxon>
        <taxon>Actinomycetes</taxon>
        <taxon>Kitasatosporales</taxon>
        <taxon>Streptomycetaceae</taxon>
        <taxon>Streptomyces</taxon>
        <taxon>Streptomyces aurantiacus group</taxon>
    </lineage>
</organism>
<accession>A0A143BX35</accession>
<dbReference type="KEGG" id="stsi:A4E84_09990"/>